<dbReference type="Proteomes" id="UP000886520">
    <property type="component" value="Chromosome 13"/>
</dbReference>
<reference evidence="1" key="1">
    <citation type="submission" date="2021-01" db="EMBL/GenBank/DDBJ databases">
        <title>Adiantum capillus-veneris genome.</title>
        <authorList>
            <person name="Fang Y."/>
            <person name="Liao Q."/>
        </authorList>
    </citation>
    <scope>NUCLEOTIDE SEQUENCE</scope>
    <source>
        <strain evidence="1">H3</strain>
        <tissue evidence="1">Leaf</tissue>
    </source>
</reference>
<keyword evidence="2" id="KW-1185">Reference proteome</keyword>
<dbReference type="PANTHER" id="PTHR35459:SF2">
    <property type="entry name" value="T1N6.14 PROTEIN"/>
    <property type="match status" value="1"/>
</dbReference>
<dbReference type="EMBL" id="JABFUD020000013">
    <property type="protein sequence ID" value="KAI5071731.1"/>
    <property type="molecule type" value="Genomic_DNA"/>
</dbReference>
<proteinExistence type="predicted"/>
<evidence type="ECO:0000313" key="2">
    <source>
        <dbReference type="Proteomes" id="UP000886520"/>
    </source>
</evidence>
<dbReference type="OrthoDB" id="672903at2759"/>
<accession>A0A9D4UQ93</accession>
<name>A0A9D4UQ93_ADICA</name>
<dbReference type="PANTHER" id="PTHR35459">
    <property type="entry name" value="T1N6.14 PROTEIN"/>
    <property type="match status" value="1"/>
</dbReference>
<evidence type="ECO:0000313" key="1">
    <source>
        <dbReference type="EMBL" id="KAI5071731.1"/>
    </source>
</evidence>
<gene>
    <name evidence="1" type="ORF">GOP47_0013982</name>
</gene>
<comment type="caution">
    <text evidence="1">The sequence shown here is derived from an EMBL/GenBank/DDBJ whole genome shotgun (WGS) entry which is preliminary data.</text>
</comment>
<protein>
    <submittedName>
        <fullName evidence="1">Uncharacterized protein</fullName>
    </submittedName>
</protein>
<organism evidence="1 2">
    <name type="scientific">Adiantum capillus-veneris</name>
    <name type="common">Maidenhair fern</name>
    <dbReference type="NCBI Taxonomy" id="13818"/>
    <lineage>
        <taxon>Eukaryota</taxon>
        <taxon>Viridiplantae</taxon>
        <taxon>Streptophyta</taxon>
        <taxon>Embryophyta</taxon>
        <taxon>Tracheophyta</taxon>
        <taxon>Polypodiopsida</taxon>
        <taxon>Polypodiidae</taxon>
        <taxon>Polypodiales</taxon>
        <taxon>Pteridineae</taxon>
        <taxon>Pteridaceae</taxon>
        <taxon>Vittarioideae</taxon>
        <taxon>Adiantum</taxon>
    </lineage>
</organism>
<dbReference type="AlphaFoldDB" id="A0A9D4UQ93"/>
<sequence length="154" mass="17475">MESNILSELDVQILDMEDGKSIRKRKRTTDLSVDLTSTKFGQLRRVLQELRPYVLEVLRSPDFQNNRSSPLVRKVTKQVREICKELRQETMMLAKQKKASDTSAAAKEGYEESTIKKQQVIDAPIYVDDPGPSLVGCAPVGWNFILIRNIPGKV</sequence>